<feature type="transmembrane region" description="Helical" evidence="1">
    <location>
        <begin position="21"/>
        <end position="40"/>
    </location>
</feature>
<reference evidence="2 4" key="1">
    <citation type="submission" date="2015-01" db="EMBL/GenBank/DDBJ databases">
        <title>Genome of Flavobacterium hibernum DSM 12611.</title>
        <authorList>
            <person name="Stropko S.J."/>
            <person name="Pipes S.E."/>
            <person name="Newman J.D."/>
        </authorList>
    </citation>
    <scope>NUCLEOTIDE SEQUENCE [LARGE SCALE GENOMIC DNA]</scope>
    <source>
        <strain evidence="2 4">DSM 12611</strain>
    </source>
</reference>
<dbReference type="OrthoDB" id="1355264at2"/>
<comment type="caution">
    <text evidence="2">The sequence shown here is derived from an EMBL/GenBank/DDBJ whole genome shotgun (WGS) entry which is preliminary data.</text>
</comment>
<dbReference type="Proteomes" id="UP000032061">
    <property type="component" value="Unassembled WGS sequence"/>
</dbReference>
<dbReference type="EMBL" id="MUGX01000018">
    <property type="protein sequence ID" value="OXA86136.1"/>
    <property type="molecule type" value="Genomic_DNA"/>
</dbReference>
<dbReference type="Proteomes" id="UP000198302">
    <property type="component" value="Unassembled WGS sequence"/>
</dbReference>
<reference evidence="3 5" key="2">
    <citation type="submission" date="2016-11" db="EMBL/GenBank/DDBJ databases">
        <title>Whole genomes of Flavobacteriaceae.</title>
        <authorList>
            <person name="Stine C."/>
            <person name="Li C."/>
            <person name="Tadesse D."/>
        </authorList>
    </citation>
    <scope>NUCLEOTIDE SEQUENCE [LARGE SCALE GENOMIC DNA]</scope>
    <source>
        <strain evidence="3 5">ATCC 51468</strain>
    </source>
</reference>
<keyword evidence="1" id="KW-0472">Membrane</keyword>
<feature type="transmembrane region" description="Helical" evidence="1">
    <location>
        <begin position="167"/>
        <end position="184"/>
    </location>
</feature>
<organism evidence="2 4">
    <name type="scientific">Flavobacterium hibernum</name>
    <dbReference type="NCBI Taxonomy" id="37752"/>
    <lineage>
        <taxon>Bacteria</taxon>
        <taxon>Pseudomonadati</taxon>
        <taxon>Bacteroidota</taxon>
        <taxon>Flavobacteriia</taxon>
        <taxon>Flavobacteriales</taxon>
        <taxon>Flavobacteriaceae</taxon>
        <taxon>Flavobacterium</taxon>
    </lineage>
</organism>
<sequence length="300" mass="35815">MIKILHYLFLIRFRKLVSKDDSIAMFLIVFFYLGAAVVVYINYEVFRNYMILFFVDVIAYHLQRRDIEILKLKKNYKTILFTEYIIYSLPFYLVLAVKKEFIFIAGILLFKIILINAPRLNLKVIRYPFNLFNAHWHISFRKYKLIYVFPLLVALIFVAVSYKNENLIFLVYLVLSFIACVPSFEREKTEEIKLNTFSAKKYLIFQLKNAFFNTFYLVIPVVVTLCLFQEWQKIVFILLVFIPPLINVLFKYIYFENHFLQQIIFSLFIASNIFLFGVPLLALPFTYIKAIKTLNTIKIC</sequence>
<dbReference type="STRING" id="37752.IW18_20190"/>
<evidence type="ECO:0000313" key="5">
    <source>
        <dbReference type="Proteomes" id="UP000198302"/>
    </source>
</evidence>
<keyword evidence="5" id="KW-1185">Reference proteome</keyword>
<gene>
    <name evidence="3" type="ORF">B0A73_14870</name>
    <name evidence="2" type="ORF">IW18_20190</name>
</gene>
<name>A0A0D0EJF3_9FLAO</name>
<feature type="transmembrane region" description="Helical" evidence="1">
    <location>
        <begin position="210"/>
        <end position="228"/>
    </location>
</feature>
<evidence type="ECO:0000256" key="1">
    <source>
        <dbReference type="SAM" id="Phobius"/>
    </source>
</evidence>
<dbReference type="AlphaFoldDB" id="A0A0D0EJF3"/>
<dbReference type="EMBL" id="JPRK01000020">
    <property type="protein sequence ID" value="KIO51025.1"/>
    <property type="molecule type" value="Genomic_DNA"/>
</dbReference>
<feature type="transmembrane region" description="Helical" evidence="1">
    <location>
        <begin position="234"/>
        <end position="255"/>
    </location>
</feature>
<evidence type="ECO:0000313" key="4">
    <source>
        <dbReference type="Proteomes" id="UP000032061"/>
    </source>
</evidence>
<protein>
    <submittedName>
        <fullName evidence="2">Uncharacterized protein</fullName>
    </submittedName>
</protein>
<keyword evidence="1" id="KW-0812">Transmembrane</keyword>
<feature type="transmembrane region" description="Helical" evidence="1">
    <location>
        <begin position="267"/>
        <end position="288"/>
    </location>
</feature>
<feature type="transmembrane region" description="Helical" evidence="1">
    <location>
        <begin position="143"/>
        <end position="161"/>
    </location>
</feature>
<proteinExistence type="predicted"/>
<evidence type="ECO:0000313" key="3">
    <source>
        <dbReference type="EMBL" id="OXA86136.1"/>
    </source>
</evidence>
<dbReference type="RefSeq" id="WP_041519974.1">
    <property type="nucleotide sequence ID" value="NZ_JPRK01000020.1"/>
</dbReference>
<keyword evidence="1" id="KW-1133">Transmembrane helix</keyword>
<evidence type="ECO:0000313" key="2">
    <source>
        <dbReference type="EMBL" id="KIO51025.1"/>
    </source>
</evidence>
<feature type="transmembrane region" description="Helical" evidence="1">
    <location>
        <begin position="101"/>
        <end position="122"/>
    </location>
</feature>
<accession>A0A0D0EJF3</accession>
<feature type="transmembrane region" description="Helical" evidence="1">
    <location>
        <begin position="75"/>
        <end position="95"/>
    </location>
</feature>